<reference evidence="1 2" key="1">
    <citation type="submission" date="2021-10" db="EMBL/GenBank/DDBJ databases">
        <title>Anaerobic single-cell dispensing facilitates the cultivation of human gut bacteria.</title>
        <authorList>
            <person name="Afrizal A."/>
        </authorList>
    </citation>
    <scope>NUCLEOTIDE SEQUENCE [LARGE SCALE GENOMIC DNA]</scope>
    <source>
        <strain evidence="1 2">CLA-AA-H246</strain>
    </source>
</reference>
<gene>
    <name evidence="1" type="ORF">LKD42_13415</name>
</gene>
<dbReference type="InterPro" id="IPR024523">
    <property type="entry name" value="DUF3793"/>
</dbReference>
<accession>A0ABS8EZQ4</accession>
<dbReference type="Proteomes" id="UP001299235">
    <property type="component" value="Unassembled WGS sequence"/>
</dbReference>
<dbReference type="EMBL" id="JAJEQE010000063">
    <property type="protein sequence ID" value="MCC2150224.1"/>
    <property type="molecule type" value="Genomic_DNA"/>
</dbReference>
<comment type="caution">
    <text evidence="1">The sequence shown here is derived from an EMBL/GenBank/DDBJ whole genome shotgun (WGS) entry which is preliminary data.</text>
</comment>
<name>A0ABS8EZQ4_9FIRM</name>
<evidence type="ECO:0000313" key="2">
    <source>
        <dbReference type="Proteomes" id="UP001299235"/>
    </source>
</evidence>
<dbReference type="RefSeq" id="WP_022120027.1">
    <property type="nucleotide sequence ID" value="NZ_JAJEQE010000063.1"/>
</dbReference>
<sequence length="183" mass="21664">MLERYLIEHCSPTLASVKTANLFTWSFAPEEMPEQQVRYWNQELQARGISLVVLRVQNQKALMYVCRKQRLQERLDDQEVQNFLGKYGYVQKDADYALQRLKERLAKAEGFPHEIGVFLDYPLEDVVGFIENAGQNYKCSGCWKVYCNECETRKLFAKYKKCREVYRRLWKQGRDIRTLTVAS</sequence>
<protein>
    <submittedName>
        <fullName evidence="1">DUF3793 family protein</fullName>
    </submittedName>
</protein>
<keyword evidence="2" id="KW-1185">Reference proteome</keyword>
<evidence type="ECO:0000313" key="1">
    <source>
        <dbReference type="EMBL" id="MCC2150224.1"/>
    </source>
</evidence>
<proteinExistence type="predicted"/>
<organism evidence="1 2">
    <name type="scientific">Hominisplanchenecus faecis</name>
    <dbReference type="NCBI Taxonomy" id="2885351"/>
    <lineage>
        <taxon>Bacteria</taxon>
        <taxon>Bacillati</taxon>
        <taxon>Bacillota</taxon>
        <taxon>Clostridia</taxon>
        <taxon>Lachnospirales</taxon>
        <taxon>Lachnospiraceae</taxon>
        <taxon>Hominisplanchenecus</taxon>
    </lineage>
</organism>
<dbReference type="Pfam" id="PF12672">
    <property type="entry name" value="DUF3793"/>
    <property type="match status" value="1"/>
</dbReference>